<protein>
    <recommendedName>
        <fullName evidence="1">NadR/Ttd14 AAA domain-containing protein</fullName>
    </recommendedName>
</protein>
<evidence type="ECO:0000259" key="1">
    <source>
        <dbReference type="Pfam" id="PF13521"/>
    </source>
</evidence>
<sequence>MNSSGYIITGGPGSGKSTLLEAMRDAGYCCFSEVSRQLIRQQSLLADGVLPWNNLPAFARLAFDAMMRQHDQAIDHDGICFFDRGIPDVFGYLEEGGHPVPACYIDAHERCRYEKNVIVLPPWKEIFTNDSERPQSFQQSVRLYRSICSVYERLGYTLHELPKSSVNERVRYLLKHFTELQAPARQQFYLH</sequence>
<organism evidence="2 3">
    <name type="scientific">Chlorobium phaeobacteroides (strain DSM 266 / SMG 266 / 2430)</name>
    <dbReference type="NCBI Taxonomy" id="290317"/>
    <lineage>
        <taxon>Bacteria</taxon>
        <taxon>Pseudomonadati</taxon>
        <taxon>Chlorobiota</taxon>
        <taxon>Chlorobiia</taxon>
        <taxon>Chlorobiales</taxon>
        <taxon>Chlorobiaceae</taxon>
        <taxon>Chlorobium/Pelodictyon group</taxon>
        <taxon>Chlorobium</taxon>
    </lineage>
</organism>
<dbReference type="eggNOG" id="COG3911">
    <property type="taxonomic scope" value="Bacteria"/>
</dbReference>
<dbReference type="STRING" id="290317.Cpha266_0313"/>
<proteinExistence type="predicted"/>
<name>A1BD98_CHLPD</name>
<dbReference type="InterPro" id="IPR027417">
    <property type="entry name" value="P-loop_NTPase"/>
</dbReference>
<dbReference type="HOGENOM" id="CLU_114480_0_0_10"/>
<accession>A1BD98</accession>
<gene>
    <name evidence="2" type="ordered locus">Cpha266_0313</name>
</gene>
<keyword evidence="3" id="KW-1185">Reference proteome</keyword>
<dbReference type="SUPFAM" id="SSF52540">
    <property type="entry name" value="P-loop containing nucleoside triphosphate hydrolases"/>
    <property type="match status" value="1"/>
</dbReference>
<dbReference type="Proteomes" id="UP000008701">
    <property type="component" value="Chromosome"/>
</dbReference>
<feature type="domain" description="NadR/Ttd14 AAA" evidence="1">
    <location>
        <begin position="6"/>
        <end position="169"/>
    </location>
</feature>
<dbReference type="RefSeq" id="WP_011744211.1">
    <property type="nucleotide sequence ID" value="NC_008639.1"/>
</dbReference>
<evidence type="ECO:0000313" key="2">
    <source>
        <dbReference type="EMBL" id="ABL64375.1"/>
    </source>
</evidence>
<evidence type="ECO:0000313" key="3">
    <source>
        <dbReference type="Proteomes" id="UP000008701"/>
    </source>
</evidence>
<dbReference type="OrthoDB" id="5638848at2"/>
<reference evidence="2 3" key="1">
    <citation type="submission" date="2006-12" db="EMBL/GenBank/DDBJ databases">
        <title>Complete sequence of Chlorobium phaeobacteroides DSM 266.</title>
        <authorList>
            <consortium name="US DOE Joint Genome Institute"/>
            <person name="Copeland A."/>
            <person name="Lucas S."/>
            <person name="Lapidus A."/>
            <person name="Barry K."/>
            <person name="Detter J.C."/>
            <person name="Glavina del Rio T."/>
            <person name="Hammon N."/>
            <person name="Israni S."/>
            <person name="Pitluck S."/>
            <person name="Goltsman E."/>
            <person name="Schmutz J."/>
            <person name="Larimer F."/>
            <person name="Land M."/>
            <person name="Hauser L."/>
            <person name="Mikhailova N."/>
            <person name="Li T."/>
            <person name="Overmann J."/>
            <person name="Bryant D.A."/>
            <person name="Richardson P."/>
        </authorList>
    </citation>
    <scope>NUCLEOTIDE SEQUENCE [LARGE SCALE GENOMIC DNA]</scope>
    <source>
        <strain evidence="2 3">DSM 266</strain>
    </source>
</reference>
<dbReference type="Gene3D" id="3.40.50.300">
    <property type="entry name" value="P-loop containing nucleotide triphosphate hydrolases"/>
    <property type="match status" value="1"/>
</dbReference>
<dbReference type="AlphaFoldDB" id="A1BD98"/>
<dbReference type="Pfam" id="PF13521">
    <property type="entry name" value="AAA_28"/>
    <property type="match status" value="1"/>
</dbReference>
<dbReference type="EMBL" id="CP000492">
    <property type="protein sequence ID" value="ABL64375.1"/>
    <property type="molecule type" value="Genomic_DNA"/>
</dbReference>
<dbReference type="KEGG" id="cph:Cpha266_0313"/>
<dbReference type="InterPro" id="IPR038727">
    <property type="entry name" value="NadR/Ttd14_AAA_dom"/>
</dbReference>